<dbReference type="RefSeq" id="WP_002693004.1">
    <property type="nucleotide sequence ID" value="NZ_AAWS01000001.1"/>
</dbReference>
<reference evidence="3 4" key="1">
    <citation type="submission" date="2007-01" db="EMBL/GenBank/DDBJ databases">
        <authorList>
            <person name="Haygood M."/>
            <person name="Podell S."/>
            <person name="Anderson C."/>
            <person name="Hopkinson B."/>
            <person name="Roe K."/>
            <person name="Barbeau K."/>
            <person name="Gaasterland T."/>
            <person name="Ferriera S."/>
            <person name="Johnson J."/>
            <person name="Kravitz S."/>
            <person name="Beeson K."/>
            <person name="Sutton G."/>
            <person name="Rogers Y.-H."/>
            <person name="Friedman R."/>
            <person name="Frazier M."/>
            <person name="Venter J.C."/>
        </authorList>
    </citation>
    <scope>NUCLEOTIDE SEQUENCE [LARGE SCALE GENOMIC DNA]</scope>
    <source>
        <strain evidence="3 4">ATCC 23134</strain>
    </source>
</reference>
<feature type="compositionally biased region" description="Polar residues" evidence="1">
    <location>
        <begin position="158"/>
        <end position="173"/>
    </location>
</feature>
<name>A1ZCQ9_MICM2</name>
<accession>A1ZCQ9</accession>
<dbReference type="OrthoDB" id="979886at2"/>
<dbReference type="EMBL" id="AAWS01000001">
    <property type="protein sequence ID" value="EAY32061.1"/>
    <property type="molecule type" value="Genomic_DNA"/>
</dbReference>
<keyword evidence="2" id="KW-1133">Transmembrane helix</keyword>
<proteinExistence type="predicted"/>
<feature type="compositionally biased region" description="Basic residues" evidence="1">
    <location>
        <begin position="118"/>
        <end position="127"/>
    </location>
</feature>
<dbReference type="AlphaFoldDB" id="A1ZCQ9"/>
<evidence type="ECO:0000256" key="1">
    <source>
        <dbReference type="SAM" id="MobiDB-lite"/>
    </source>
</evidence>
<feature type="transmembrane region" description="Helical" evidence="2">
    <location>
        <begin position="24"/>
        <end position="46"/>
    </location>
</feature>
<feature type="compositionally biased region" description="Basic and acidic residues" evidence="1">
    <location>
        <begin position="128"/>
        <end position="140"/>
    </location>
</feature>
<keyword evidence="2" id="KW-0812">Transmembrane</keyword>
<evidence type="ECO:0000313" key="3">
    <source>
        <dbReference type="EMBL" id="EAY32061.1"/>
    </source>
</evidence>
<sequence>MAQEKRLTNDIPYIEQKGGKGRRILAWLFTITVHLVVIILLASLTLDTEEKKEKEKQEIAFGMEVVKGRDAKGSNAANVPIDQVNPSVSTPSESSRDIVTSDKSDIATKAKGKEDKKQKKKNTKKRKEAKDDSNNKDKGGNKGKSSTGQKGDDKNESGNKGSSNGTVNNNALYNGNGGVGSDPNLKLSGWKWLQRPIVVDKSNARGKIVFKIVVNDGGKIERISRVSATVGASIVAKYAKQIRQTAKFQLLNPDIEPTTYTTGTLTIIIKQK</sequence>
<organism evidence="3 4">
    <name type="scientific">Microscilla marina ATCC 23134</name>
    <dbReference type="NCBI Taxonomy" id="313606"/>
    <lineage>
        <taxon>Bacteria</taxon>
        <taxon>Pseudomonadati</taxon>
        <taxon>Bacteroidota</taxon>
        <taxon>Cytophagia</taxon>
        <taxon>Cytophagales</taxon>
        <taxon>Microscillaceae</taxon>
        <taxon>Microscilla</taxon>
    </lineage>
</organism>
<protein>
    <submittedName>
        <fullName evidence="3">Uncharacterized protein</fullName>
    </submittedName>
</protein>
<dbReference type="Proteomes" id="UP000004095">
    <property type="component" value="Unassembled WGS sequence"/>
</dbReference>
<evidence type="ECO:0000313" key="4">
    <source>
        <dbReference type="Proteomes" id="UP000004095"/>
    </source>
</evidence>
<feature type="region of interest" description="Disordered" evidence="1">
    <location>
        <begin position="74"/>
        <end position="175"/>
    </location>
</feature>
<keyword evidence="2" id="KW-0472">Membrane</keyword>
<feature type="compositionally biased region" description="Polar residues" evidence="1">
    <location>
        <begin position="84"/>
        <end position="93"/>
    </location>
</feature>
<gene>
    <name evidence="3" type="ORF">M23134_02090</name>
</gene>
<feature type="compositionally biased region" description="Basic and acidic residues" evidence="1">
    <location>
        <begin position="94"/>
        <end position="117"/>
    </location>
</feature>
<comment type="caution">
    <text evidence="3">The sequence shown here is derived from an EMBL/GenBank/DDBJ whole genome shotgun (WGS) entry which is preliminary data.</text>
</comment>
<evidence type="ECO:0000256" key="2">
    <source>
        <dbReference type="SAM" id="Phobius"/>
    </source>
</evidence>
<keyword evidence="4" id="KW-1185">Reference proteome</keyword>
<dbReference type="eggNOG" id="COG3170">
    <property type="taxonomic scope" value="Bacteria"/>
</dbReference>